<dbReference type="GO" id="GO:0003690">
    <property type="term" value="F:double-stranded DNA binding"/>
    <property type="evidence" value="ECO:0007669"/>
    <property type="project" value="UniProtKB-ARBA"/>
</dbReference>
<keyword evidence="7" id="KW-0805">Transcription regulation</keyword>
<feature type="region of interest" description="Disordered" evidence="12">
    <location>
        <begin position="241"/>
        <end position="284"/>
    </location>
</feature>
<dbReference type="PANTHER" id="PTHR24394">
    <property type="entry name" value="ZINC FINGER PROTEIN"/>
    <property type="match status" value="1"/>
</dbReference>
<organism evidence="15">
    <name type="scientific">Capitella teleta</name>
    <name type="common">Polychaete worm</name>
    <dbReference type="NCBI Taxonomy" id="283909"/>
    <lineage>
        <taxon>Eukaryota</taxon>
        <taxon>Metazoa</taxon>
        <taxon>Spiralia</taxon>
        <taxon>Lophotrochozoa</taxon>
        <taxon>Annelida</taxon>
        <taxon>Polychaeta</taxon>
        <taxon>Sedentaria</taxon>
        <taxon>Scolecida</taxon>
        <taxon>Capitellidae</taxon>
        <taxon>Capitella</taxon>
    </lineage>
</organism>
<dbReference type="Gene3D" id="3.30.160.60">
    <property type="entry name" value="Classic Zinc Finger"/>
    <property type="match status" value="4"/>
</dbReference>
<keyword evidence="17" id="KW-1185">Reference proteome</keyword>
<reference evidence="17" key="1">
    <citation type="submission" date="2012-12" db="EMBL/GenBank/DDBJ databases">
        <authorList>
            <person name="Hellsten U."/>
            <person name="Grimwood J."/>
            <person name="Chapman J.A."/>
            <person name="Shapiro H."/>
            <person name="Aerts A."/>
            <person name="Otillar R.P."/>
            <person name="Terry A.Y."/>
            <person name="Boore J.L."/>
            <person name="Simakov O."/>
            <person name="Marletaz F."/>
            <person name="Cho S.-J."/>
            <person name="Edsinger-Gonzales E."/>
            <person name="Havlak P."/>
            <person name="Kuo D.-H."/>
            <person name="Larsson T."/>
            <person name="Lv J."/>
            <person name="Arendt D."/>
            <person name="Savage R."/>
            <person name="Osoegawa K."/>
            <person name="de Jong P."/>
            <person name="Lindberg D.R."/>
            <person name="Seaver E.C."/>
            <person name="Weisblat D.A."/>
            <person name="Putnam N.H."/>
            <person name="Grigoriev I.V."/>
            <person name="Rokhsar D.S."/>
        </authorList>
    </citation>
    <scope>NUCLEOTIDE SEQUENCE</scope>
    <source>
        <strain evidence="17">I ESC-2004</strain>
    </source>
</reference>
<sequence>MAELRETSFCDGANASALTSLTSALFQQKQAGVFCDVIMKVCDIEIYAHSNVLAACSPYFNTFLAQDLPRQFCQRSPQVIEIQIDGVEPNSMYEEAVSHVVDYMYTGELVMSDQNVGQINEIGRIMQMDSVGQQCDLFLSGLLTSERKQVLRKKEQSRVSRLKSNKYMSMVSVATQVFPKFLGARADLADAAVNTDSVARIVKAPTGKPRGRPRKIIQDEEAGTITQDVLSQALEEVRELEEEQETVEIVERDLDEPDYEEEMEEGEAQEEPSSSIRRSSRRAKPKKFADYEEIEFIPRKKIKLESDDVIIMAEKEEMSAEKSAEGCQTLFDLAAAAEEIQKETTDNGECGAADTSKETEVYEEVQLFEGEGEEESPQSSEKKPRAKSRIKVEREYKHKPDGKFQCERCSFATNSVKAYGAHNKQHKIDNNQCYFCDAAFEDKESTLAHMATHAGPDKFLCRFCNANFKARTQLNIHLPKHFNIKPFICEICSMGFKWKHALNAHMIVHSNRKDHVCDVCGYATAHKNQLTSHKRIHTGETLKCLYPGCDYQALKAQNMKYHLMTHSGDKPHQCEVCGQAFSLKKNLRRHMVLHSTGNKRGCKMCDFTSPRADKLKEHLLRSHGVGTPPEKRMRVTDLVAEAENQRVLSPNKLPDSTIIQPDDITDEQKPIERYIIEIETDGTKQQLEIAPNQIMVDPTGTEHVLSTHGITELGHLEIAGSTVEFATSTIQGEGMAGHEGFVEGVHYTEVMVSADEVIPELVEQVEQYEDSAQQD</sequence>
<keyword evidence="6" id="KW-0862">Zinc</keyword>
<dbReference type="OMA" id="SNHHIQG"/>
<evidence type="ECO:0000256" key="9">
    <source>
        <dbReference type="ARBA" id="ARBA00023163"/>
    </source>
</evidence>
<feature type="region of interest" description="Disordered" evidence="12">
    <location>
        <begin position="368"/>
        <end position="390"/>
    </location>
</feature>
<evidence type="ECO:0000256" key="5">
    <source>
        <dbReference type="ARBA" id="ARBA00022771"/>
    </source>
</evidence>
<dbReference type="InterPro" id="IPR011333">
    <property type="entry name" value="SKP1/BTB/POZ_sf"/>
</dbReference>
<evidence type="ECO:0000313" key="16">
    <source>
        <dbReference type="EnsemblMetazoa" id="CapteP222192"/>
    </source>
</evidence>
<evidence type="ECO:0000256" key="7">
    <source>
        <dbReference type="ARBA" id="ARBA00023015"/>
    </source>
</evidence>
<reference evidence="16" key="3">
    <citation type="submission" date="2015-06" db="UniProtKB">
        <authorList>
            <consortium name="EnsemblMetazoa"/>
        </authorList>
    </citation>
    <scope>IDENTIFICATION</scope>
</reference>
<evidence type="ECO:0000313" key="17">
    <source>
        <dbReference type="Proteomes" id="UP000014760"/>
    </source>
</evidence>
<dbReference type="SMART" id="SM00225">
    <property type="entry name" value="BTB"/>
    <property type="match status" value="1"/>
</dbReference>
<dbReference type="SMART" id="SM00355">
    <property type="entry name" value="ZnF_C2H2"/>
    <property type="match status" value="8"/>
</dbReference>
<dbReference type="SUPFAM" id="SSF54695">
    <property type="entry name" value="POZ domain"/>
    <property type="match status" value="1"/>
</dbReference>
<keyword evidence="8" id="KW-0238">DNA-binding</keyword>
<dbReference type="HOGENOM" id="CLU_400240_0_0_1"/>
<dbReference type="InterPro" id="IPR013087">
    <property type="entry name" value="Znf_C2H2_type"/>
</dbReference>
<evidence type="ECO:0000256" key="6">
    <source>
        <dbReference type="ARBA" id="ARBA00022833"/>
    </source>
</evidence>
<dbReference type="PROSITE" id="PS00028">
    <property type="entry name" value="ZINC_FINGER_C2H2_1"/>
    <property type="match status" value="4"/>
</dbReference>
<dbReference type="Pfam" id="PF00651">
    <property type="entry name" value="BTB"/>
    <property type="match status" value="1"/>
</dbReference>
<feature type="domain" description="BTB" evidence="13">
    <location>
        <begin position="35"/>
        <end position="113"/>
    </location>
</feature>
<evidence type="ECO:0000259" key="13">
    <source>
        <dbReference type="PROSITE" id="PS50097"/>
    </source>
</evidence>
<accession>R7TI17</accession>
<feature type="compositionally biased region" description="Acidic residues" evidence="12">
    <location>
        <begin position="241"/>
        <end position="270"/>
    </location>
</feature>
<evidence type="ECO:0000256" key="8">
    <source>
        <dbReference type="ARBA" id="ARBA00023125"/>
    </source>
</evidence>
<evidence type="ECO:0000256" key="4">
    <source>
        <dbReference type="ARBA" id="ARBA00022737"/>
    </source>
</evidence>
<evidence type="ECO:0000256" key="2">
    <source>
        <dbReference type="ARBA" id="ARBA00006991"/>
    </source>
</evidence>
<dbReference type="PROSITE" id="PS50097">
    <property type="entry name" value="BTB"/>
    <property type="match status" value="1"/>
</dbReference>
<dbReference type="Gene3D" id="3.30.710.10">
    <property type="entry name" value="Potassium Channel Kv1.1, Chain A"/>
    <property type="match status" value="1"/>
</dbReference>
<dbReference type="FunFam" id="3.30.160.60:FF:001370">
    <property type="entry name" value="Zinc finger protein"/>
    <property type="match status" value="1"/>
</dbReference>
<keyword evidence="10" id="KW-0539">Nucleus</keyword>
<feature type="domain" description="C2H2-type" evidence="14">
    <location>
        <begin position="431"/>
        <end position="458"/>
    </location>
</feature>
<dbReference type="OrthoDB" id="6077919at2759"/>
<dbReference type="EMBL" id="AMQN01012952">
    <property type="status" value="NOT_ANNOTATED_CDS"/>
    <property type="molecule type" value="Genomic_DNA"/>
</dbReference>
<dbReference type="EMBL" id="KB309861">
    <property type="protein sequence ID" value="ELT93127.1"/>
    <property type="molecule type" value="Genomic_DNA"/>
</dbReference>
<dbReference type="GO" id="GO:0005634">
    <property type="term" value="C:nucleus"/>
    <property type="evidence" value="ECO:0007669"/>
    <property type="project" value="UniProtKB-SubCell"/>
</dbReference>
<proteinExistence type="inferred from homology"/>
<gene>
    <name evidence="15" type="ORF">CAPTEDRAFT_222192</name>
</gene>
<dbReference type="PANTHER" id="PTHR24394:SF29">
    <property type="entry name" value="MYONEURIN"/>
    <property type="match status" value="1"/>
</dbReference>
<dbReference type="Pfam" id="PF00096">
    <property type="entry name" value="zf-C2H2"/>
    <property type="match status" value="1"/>
</dbReference>
<evidence type="ECO:0000256" key="11">
    <source>
        <dbReference type="PROSITE-ProRule" id="PRU00042"/>
    </source>
</evidence>
<keyword evidence="9" id="KW-0804">Transcription</keyword>
<dbReference type="SUPFAM" id="SSF57667">
    <property type="entry name" value="beta-beta-alpha zinc fingers"/>
    <property type="match status" value="4"/>
</dbReference>
<dbReference type="InterPro" id="IPR000210">
    <property type="entry name" value="BTB/POZ_dom"/>
</dbReference>
<keyword evidence="5 11" id="KW-0863">Zinc-finger</keyword>
<dbReference type="PROSITE" id="PS50157">
    <property type="entry name" value="ZINC_FINGER_C2H2_2"/>
    <property type="match status" value="6"/>
</dbReference>
<dbReference type="Proteomes" id="UP000014760">
    <property type="component" value="Unassembled WGS sequence"/>
</dbReference>
<dbReference type="GO" id="GO:0000981">
    <property type="term" value="F:DNA-binding transcription factor activity, RNA polymerase II-specific"/>
    <property type="evidence" value="ECO:0007669"/>
    <property type="project" value="TreeGrafter"/>
</dbReference>
<feature type="domain" description="C2H2-type" evidence="14">
    <location>
        <begin position="572"/>
        <end position="599"/>
    </location>
</feature>
<dbReference type="GO" id="GO:0008270">
    <property type="term" value="F:zinc ion binding"/>
    <property type="evidence" value="ECO:0007669"/>
    <property type="project" value="UniProtKB-KW"/>
</dbReference>
<evidence type="ECO:0000259" key="14">
    <source>
        <dbReference type="PROSITE" id="PS50157"/>
    </source>
</evidence>
<evidence type="ECO:0008006" key="18">
    <source>
        <dbReference type="Google" id="ProtNLM"/>
    </source>
</evidence>
<dbReference type="CDD" id="cd18186">
    <property type="entry name" value="BTB_POZ_ZBTB_KLHL-like"/>
    <property type="match status" value="1"/>
</dbReference>
<comment type="subcellular location">
    <subcellularLocation>
        <location evidence="1">Nucleus</location>
    </subcellularLocation>
</comment>
<dbReference type="AlphaFoldDB" id="R7TI17"/>
<protein>
    <recommendedName>
        <fullName evidence="18">BTB domain-containing protein</fullName>
    </recommendedName>
</protein>
<evidence type="ECO:0000256" key="3">
    <source>
        <dbReference type="ARBA" id="ARBA00022723"/>
    </source>
</evidence>
<dbReference type="STRING" id="283909.R7TI17"/>
<feature type="domain" description="C2H2-type" evidence="14">
    <location>
        <begin position="542"/>
        <end position="571"/>
    </location>
</feature>
<evidence type="ECO:0000256" key="12">
    <source>
        <dbReference type="SAM" id="MobiDB-lite"/>
    </source>
</evidence>
<evidence type="ECO:0000256" key="10">
    <source>
        <dbReference type="ARBA" id="ARBA00023242"/>
    </source>
</evidence>
<evidence type="ECO:0000313" key="15">
    <source>
        <dbReference type="EMBL" id="ELT93127.1"/>
    </source>
</evidence>
<evidence type="ECO:0000256" key="1">
    <source>
        <dbReference type="ARBA" id="ARBA00004123"/>
    </source>
</evidence>
<dbReference type="EnsemblMetazoa" id="CapteT222192">
    <property type="protein sequence ID" value="CapteP222192"/>
    <property type="gene ID" value="CapteG222192"/>
</dbReference>
<name>R7TI17_CAPTE</name>
<feature type="domain" description="C2H2-type" evidence="14">
    <location>
        <begin position="515"/>
        <end position="542"/>
    </location>
</feature>
<keyword evidence="3" id="KW-0479">Metal-binding</keyword>
<feature type="domain" description="C2H2-type" evidence="14">
    <location>
        <begin position="459"/>
        <end position="486"/>
    </location>
</feature>
<comment type="similarity">
    <text evidence="2">Belongs to the krueppel C2H2-type zinc-finger protein family.</text>
</comment>
<dbReference type="InterPro" id="IPR036236">
    <property type="entry name" value="Znf_C2H2_sf"/>
</dbReference>
<dbReference type="FunFam" id="3.30.160.60:FF:000538">
    <property type="entry name" value="zinc finger protein 853"/>
    <property type="match status" value="1"/>
</dbReference>
<reference evidence="15 17" key="2">
    <citation type="journal article" date="2013" name="Nature">
        <title>Insights into bilaterian evolution from three spiralian genomes.</title>
        <authorList>
            <person name="Simakov O."/>
            <person name="Marletaz F."/>
            <person name="Cho S.J."/>
            <person name="Edsinger-Gonzales E."/>
            <person name="Havlak P."/>
            <person name="Hellsten U."/>
            <person name="Kuo D.H."/>
            <person name="Larsson T."/>
            <person name="Lv J."/>
            <person name="Arendt D."/>
            <person name="Savage R."/>
            <person name="Osoegawa K."/>
            <person name="de Jong P."/>
            <person name="Grimwood J."/>
            <person name="Chapman J.A."/>
            <person name="Shapiro H."/>
            <person name="Aerts A."/>
            <person name="Otillar R.P."/>
            <person name="Terry A.Y."/>
            <person name="Boore J.L."/>
            <person name="Grigoriev I.V."/>
            <person name="Lindberg D.R."/>
            <person name="Seaver E.C."/>
            <person name="Weisblat D.A."/>
            <person name="Putnam N.H."/>
            <person name="Rokhsar D.S."/>
        </authorList>
    </citation>
    <scope>NUCLEOTIDE SEQUENCE</scope>
    <source>
        <strain evidence="15 17">I ESC-2004</strain>
    </source>
</reference>
<keyword evidence="4" id="KW-0677">Repeat</keyword>
<feature type="domain" description="C2H2-type" evidence="14">
    <location>
        <begin position="487"/>
        <end position="514"/>
    </location>
</feature>